<evidence type="ECO:0000256" key="1">
    <source>
        <dbReference type="ARBA" id="ARBA00003787"/>
    </source>
</evidence>
<dbReference type="Pfam" id="PF02405">
    <property type="entry name" value="MlaE"/>
    <property type="match status" value="1"/>
</dbReference>
<keyword evidence="2" id="KW-0472">Membrane</keyword>
<dbReference type="GO" id="GO:0005548">
    <property type="term" value="F:phospholipid transporter activity"/>
    <property type="evidence" value="ECO:0007669"/>
    <property type="project" value="TreeGrafter"/>
</dbReference>
<gene>
    <name evidence="3" type="ORF">CHR90_08765</name>
</gene>
<feature type="transmembrane region" description="Helical" evidence="2">
    <location>
        <begin position="178"/>
        <end position="201"/>
    </location>
</feature>
<organism evidence="3 4">
    <name type="scientific">Elstera cyanobacteriorum</name>
    <dbReference type="NCBI Taxonomy" id="2022747"/>
    <lineage>
        <taxon>Bacteria</taxon>
        <taxon>Pseudomonadati</taxon>
        <taxon>Pseudomonadota</taxon>
        <taxon>Alphaproteobacteria</taxon>
        <taxon>Rhodospirillales</taxon>
        <taxon>Rhodospirillaceae</taxon>
        <taxon>Elstera</taxon>
    </lineage>
</organism>
<dbReference type="GO" id="GO:0043190">
    <property type="term" value="C:ATP-binding cassette (ABC) transporter complex"/>
    <property type="evidence" value="ECO:0007669"/>
    <property type="project" value="InterPro"/>
</dbReference>
<dbReference type="Proteomes" id="UP000216361">
    <property type="component" value="Unassembled WGS sequence"/>
</dbReference>
<dbReference type="PANTHER" id="PTHR30188">
    <property type="entry name" value="ABC TRANSPORTER PERMEASE PROTEIN-RELATED"/>
    <property type="match status" value="1"/>
</dbReference>
<dbReference type="InterPro" id="IPR003453">
    <property type="entry name" value="ABC_MlaE_roteobac"/>
</dbReference>
<proteinExistence type="inferred from homology"/>
<feature type="transmembrane region" description="Helical" evidence="2">
    <location>
        <begin position="291"/>
        <end position="309"/>
    </location>
</feature>
<comment type="subcellular location">
    <subcellularLocation>
        <location evidence="2">Cell inner membrane</location>
        <topology evidence="2">Multi-pass membrane protein</topology>
    </subcellularLocation>
</comment>
<feature type="transmembrane region" description="Helical" evidence="2">
    <location>
        <begin position="361"/>
        <end position="382"/>
    </location>
</feature>
<evidence type="ECO:0000256" key="2">
    <source>
        <dbReference type="RuleBase" id="RU362044"/>
    </source>
</evidence>
<reference evidence="3 4" key="1">
    <citation type="submission" date="2017-07" db="EMBL/GenBank/DDBJ databases">
        <title>Elstera cyanobacteriorum sp. nov., a novel bacterium isolated from cyanobacterial aggregates in a eutrophic lake.</title>
        <authorList>
            <person name="Cai H."/>
        </authorList>
    </citation>
    <scope>NUCLEOTIDE SEQUENCE [LARGE SCALE GENOMIC DNA]</scope>
    <source>
        <strain evidence="3 4">TH019</strain>
    </source>
</reference>
<dbReference type="AlphaFoldDB" id="A0A255XR95"/>
<evidence type="ECO:0008006" key="5">
    <source>
        <dbReference type="Google" id="ProtNLM"/>
    </source>
</evidence>
<dbReference type="OrthoDB" id="9806241at2"/>
<comment type="caution">
    <text evidence="3">The sequence shown here is derived from an EMBL/GenBank/DDBJ whole genome shotgun (WGS) entry which is preliminary data.</text>
</comment>
<keyword evidence="2" id="KW-0997">Cell inner membrane</keyword>
<comment type="function">
    <text evidence="1">Could be part of an ABC transporter complex.</text>
</comment>
<keyword evidence="2" id="KW-1003">Cell membrane</keyword>
<comment type="similarity">
    <text evidence="2">Belongs to the MlaE permease family.</text>
</comment>
<sequence>MALLWSRSREPDPRVAVERGSDRCLRITLTGEWRVAQGVASLGPITQELAHGDYIAGITVNAQLDGYDSSLIAFLLKLHEVCALGDIPLTLTGLPEGAQRLYTLATAVPEREGTDKKGLGFAPLTAIGKTTLRAVKEGKDWLNFLGAITVSMLRLFRGKAQFQHRDFLLFVQECGAQALPIVTIISLLIGLILAFVGAMQLKQFGAELYVANLVAIAMAREMGAVMTGIVLAGRTGAAFAAQIGAMQGNEEVDALSTLGVSPIDFLVLPRVLALVLMTPLLCLYADVMGLIGGYIVSVGILDVTGAAYVNQTMNAVKLGDFFVGLAKSLVFGIIVASAGCLQGLRAGRSAAAVGDATTKAVVTGILFIIIADGLFAVLLNLLGL</sequence>
<comment type="caution">
    <text evidence="2">Lacks conserved residue(s) required for the propagation of feature annotation.</text>
</comment>
<dbReference type="PANTHER" id="PTHR30188:SF3">
    <property type="entry name" value="ABC TRANSPORTER PERMEASE"/>
    <property type="match status" value="1"/>
</dbReference>
<evidence type="ECO:0000313" key="3">
    <source>
        <dbReference type="EMBL" id="OYQ19499.1"/>
    </source>
</evidence>
<keyword evidence="4" id="KW-1185">Reference proteome</keyword>
<keyword evidence="2" id="KW-1133">Transmembrane helix</keyword>
<accession>A0A255XR95</accession>
<feature type="transmembrane region" description="Helical" evidence="2">
    <location>
        <begin position="321"/>
        <end position="341"/>
    </location>
</feature>
<dbReference type="EMBL" id="NOXS01000031">
    <property type="protein sequence ID" value="OYQ19499.1"/>
    <property type="molecule type" value="Genomic_DNA"/>
</dbReference>
<protein>
    <recommendedName>
        <fullName evidence="5">ABC transporter permease</fullName>
    </recommendedName>
</protein>
<name>A0A255XR95_9PROT</name>
<evidence type="ECO:0000313" key="4">
    <source>
        <dbReference type="Proteomes" id="UP000216361"/>
    </source>
</evidence>
<dbReference type="InterPro" id="IPR030802">
    <property type="entry name" value="Permease_MalE"/>
</dbReference>
<keyword evidence="2" id="KW-0812">Transmembrane</keyword>
<dbReference type="NCBIfam" id="TIGR00056">
    <property type="entry name" value="MlaE family lipid ABC transporter permease subunit"/>
    <property type="match status" value="1"/>
</dbReference>
<dbReference type="RefSeq" id="WP_094408604.1">
    <property type="nucleotide sequence ID" value="NZ_BMJZ01000004.1"/>
</dbReference>